<comment type="caution">
    <text evidence="2">The sequence shown here is derived from an EMBL/GenBank/DDBJ whole genome shotgun (WGS) entry which is preliminary data.</text>
</comment>
<gene>
    <name evidence="2" type="ORF">ERS007739_02854</name>
</gene>
<evidence type="ECO:0000256" key="1">
    <source>
        <dbReference type="SAM" id="MobiDB-lite"/>
    </source>
</evidence>
<proteinExistence type="predicted"/>
<feature type="compositionally biased region" description="Polar residues" evidence="1">
    <location>
        <begin position="28"/>
        <end position="39"/>
    </location>
</feature>
<evidence type="ECO:0000313" key="2">
    <source>
        <dbReference type="EMBL" id="COY59844.1"/>
    </source>
</evidence>
<feature type="region of interest" description="Disordered" evidence="1">
    <location>
        <begin position="11"/>
        <end position="39"/>
    </location>
</feature>
<dbReference type="AlphaFoldDB" id="A0A916PC71"/>
<dbReference type="EMBL" id="CSBK01001374">
    <property type="protein sequence ID" value="COY59844.1"/>
    <property type="molecule type" value="Genomic_DNA"/>
</dbReference>
<sequence>MTALPDTIVLRARAQPRGTADRNERPSRISSLMRSKNTTNESAVVPIPMIRPAIPARSRV</sequence>
<accession>A0A916PC71</accession>
<evidence type="ECO:0000313" key="3">
    <source>
        <dbReference type="Proteomes" id="UP000039021"/>
    </source>
</evidence>
<protein>
    <submittedName>
        <fullName evidence="2">Uncharacterized protein</fullName>
    </submittedName>
</protein>
<name>A0A916PC71_MYCTX</name>
<dbReference type="Proteomes" id="UP000039021">
    <property type="component" value="Unassembled WGS sequence"/>
</dbReference>
<reference evidence="3" key="1">
    <citation type="submission" date="2015-03" db="EMBL/GenBank/DDBJ databases">
        <authorList>
            <consortium name="Pathogen Informatics"/>
        </authorList>
    </citation>
    <scope>NUCLEOTIDE SEQUENCE [LARGE SCALE GENOMIC DNA]</scope>
    <source>
        <strain evidence="3">N09902308</strain>
    </source>
</reference>
<organism evidence="2 3">
    <name type="scientific">Mycobacterium tuberculosis</name>
    <dbReference type="NCBI Taxonomy" id="1773"/>
    <lineage>
        <taxon>Bacteria</taxon>
        <taxon>Bacillati</taxon>
        <taxon>Actinomycetota</taxon>
        <taxon>Actinomycetes</taxon>
        <taxon>Mycobacteriales</taxon>
        <taxon>Mycobacteriaceae</taxon>
        <taxon>Mycobacterium</taxon>
        <taxon>Mycobacterium tuberculosis complex</taxon>
    </lineage>
</organism>